<dbReference type="PANTHER" id="PTHR43981">
    <property type="entry name" value="ENOYL-[ACYL-CARRIER-PROTEIN] REDUCTASE, MITOCHONDRIAL"/>
    <property type="match status" value="1"/>
</dbReference>
<evidence type="ECO:0000256" key="11">
    <source>
        <dbReference type="ARBA" id="ARBA00038963"/>
    </source>
</evidence>
<evidence type="ECO:0000313" key="15">
    <source>
        <dbReference type="Proteomes" id="UP000663671"/>
    </source>
</evidence>
<dbReference type="EMBL" id="CP069116">
    <property type="protein sequence ID" value="QSS66916.1"/>
    <property type="molecule type" value="Genomic_DNA"/>
</dbReference>
<organism evidence="14 15">
    <name type="scientific">Ajellomyces capsulatus</name>
    <name type="common">Darling's disease fungus</name>
    <name type="synonym">Histoplasma capsulatum</name>
    <dbReference type="NCBI Taxonomy" id="5037"/>
    <lineage>
        <taxon>Eukaryota</taxon>
        <taxon>Fungi</taxon>
        <taxon>Dikarya</taxon>
        <taxon>Ascomycota</taxon>
        <taxon>Pezizomycotina</taxon>
        <taxon>Eurotiomycetes</taxon>
        <taxon>Eurotiomycetidae</taxon>
        <taxon>Onygenales</taxon>
        <taxon>Ajellomycetaceae</taxon>
        <taxon>Histoplasma</taxon>
    </lineage>
</organism>
<keyword evidence="4" id="KW-0276">Fatty acid metabolism</keyword>
<dbReference type="InterPro" id="IPR020843">
    <property type="entry name" value="ER"/>
</dbReference>
<evidence type="ECO:0000256" key="3">
    <source>
        <dbReference type="ARBA" id="ARBA00022516"/>
    </source>
</evidence>
<dbReference type="InterPro" id="IPR011032">
    <property type="entry name" value="GroES-like_sf"/>
</dbReference>
<reference evidence="14" key="1">
    <citation type="submission" date="2021-01" db="EMBL/GenBank/DDBJ databases">
        <title>Chromosome-level genome assembly of a human fungal pathogen reveals clustering of transcriptionally co-regulated genes.</title>
        <authorList>
            <person name="Voorhies M."/>
            <person name="Cohen S."/>
            <person name="Shea T.P."/>
            <person name="Petrus S."/>
            <person name="Munoz J.F."/>
            <person name="Poplawski S."/>
            <person name="Goldman W.E."/>
            <person name="Michael T."/>
            <person name="Cuomo C.A."/>
            <person name="Sil A."/>
            <person name="Beyhan S."/>
        </authorList>
    </citation>
    <scope>NUCLEOTIDE SEQUENCE</scope>
    <source>
        <strain evidence="14">WU24</strain>
    </source>
</reference>
<dbReference type="Proteomes" id="UP000663671">
    <property type="component" value="Chromosome 6"/>
</dbReference>
<dbReference type="FunFam" id="3.40.50.720:FF:000112">
    <property type="entry name" value="Enoyl-[acyl-carrier-protein] reductase 1, mitochondrial"/>
    <property type="match status" value="1"/>
</dbReference>
<accession>A0A8A1MKA4</accession>
<evidence type="ECO:0000256" key="4">
    <source>
        <dbReference type="ARBA" id="ARBA00022832"/>
    </source>
</evidence>
<keyword evidence="5" id="KW-0521">NADP</keyword>
<dbReference type="InterPro" id="IPR051034">
    <property type="entry name" value="Mito_Enoyl-ACP_Reductase"/>
</dbReference>
<evidence type="ECO:0000256" key="5">
    <source>
        <dbReference type="ARBA" id="ARBA00022857"/>
    </source>
</evidence>
<dbReference type="CDD" id="cd08290">
    <property type="entry name" value="ETR"/>
    <property type="match status" value="1"/>
</dbReference>
<dbReference type="InterPro" id="IPR036291">
    <property type="entry name" value="NAD(P)-bd_dom_sf"/>
</dbReference>
<dbReference type="SUPFAM" id="SSF51735">
    <property type="entry name" value="NAD(P)-binding Rossmann-fold domains"/>
    <property type="match status" value="1"/>
</dbReference>
<evidence type="ECO:0000259" key="13">
    <source>
        <dbReference type="SMART" id="SM00829"/>
    </source>
</evidence>
<dbReference type="OrthoDB" id="7482721at2759"/>
<keyword evidence="9" id="KW-0496">Mitochondrion</keyword>
<dbReference type="Gene3D" id="3.40.50.720">
    <property type="entry name" value="NAD(P)-binding Rossmann-like Domain"/>
    <property type="match status" value="1"/>
</dbReference>
<dbReference type="Pfam" id="PF00107">
    <property type="entry name" value="ADH_zinc_N"/>
    <property type="match status" value="1"/>
</dbReference>
<feature type="domain" description="Enoyl reductase (ER)" evidence="13">
    <location>
        <begin position="90"/>
        <end position="433"/>
    </location>
</feature>
<evidence type="ECO:0000256" key="8">
    <source>
        <dbReference type="ARBA" id="ARBA00023098"/>
    </source>
</evidence>
<comment type="similarity">
    <text evidence="2">Belongs to the zinc-containing alcohol dehydrogenase family. Quinone oxidoreductase subfamily.</text>
</comment>
<comment type="subcellular location">
    <subcellularLocation>
        <location evidence="1">Mitochondrion</location>
    </subcellularLocation>
</comment>
<keyword evidence="3" id="KW-0444">Lipid biosynthesis</keyword>
<keyword evidence="10" id="KW-0275">Fatty acid biosynthesis</keyword>
<dbReference type="SUPFAM" id="SSF50129">
    <property type="entry name" value="GroES-like"/>
    <property type="match status" value="1"/>
</dbReference>
<evidence type="ECO:0000256" key="1">
    <source>
        <dbReference type="ARBA" id="ARBA00004173"/>
    </source>
</evidence>
<dbReference type="Gene3D" id="3.90.180.10">
    <property type="entry name" value="Medium-chain alcohol dehydrogenases, catalytic domain"/>
    <property type="match status" value="1"/>
</dbReference>
<keyword evidence="6" id="KW-0809">Transit peptide</keyword>
<dbReference type="GO" id="GO:0005739">
    <property type="term" value="C:mitochondrion"/>
    <property type="evidence" value="ECO:0007669"/>
    <property type="project" value="UniProtKB-SubCell"/>
</dbReference>
<sequence>MFSAGTAVRVLGRLKPINAVPSACASFRLSLDRRRYISAYGYTQAKALVYANYGEPKDVLRLLNPSQHLSAFSLSIALCKPNPAANIFSNSLHSYSISPPHHTQVNVRLLTAPLNPADVNQIQGVYPSKPAFSTTLGTSTPSTIAGNEAAFEVVSTGSGVKSLTKGDWVIMKRSGMGTWRTHAQFDEASLIKIEDRSNLTPLQVGTVGINPVTAYRMLKDFCEWDWVGKPGEEWVIQNGANSGVGRAVIQLGREWGIKTLNVIRERDSAAETAALTDDLLALGATAVVTEAQLLSSKTFRDIVHERTRQGKEPIRLALNCVGGPSATAMLKVLAPESHMVTYGAMAKQPLTLPSGLLIFKNLVLDGFWVSKWSDKNPVLKTETVNDILRLVRAGKFKDIPVQEKKWTWETEAAELAAEAQGTLSGRRSGKSVFVYEGD</sequence>
<dbReference type="Pfam" id="PF08240">
    <property type="entry name" value="ADH_N"/>
    <property type="match status" value="1"/>
</dbReference>
<keyword evidence="7" id="KW-0560">Oxidoreductase</keyword>
<evidence type="ECO:0000256" key="9">
    <source>
        <dbReference type="ARBA" id="ARBA00023128"/>
    </source>
</evidence>
<dbReference type="GO" id="GO:0006633">
    <property type="term" value="P:fatty acid biosynthetic process"/>
    <property type="evidence" value="ECO:0007669"/>
    <property type="project" value="UniProtKB-KW"/>
</dbReference>
<evidence type="ECO:0000256" key="12">
    <source>
        <dbReference type="ARBA" id="ARBA00048843"/>
    </source>
</evidence>
<evidence type="ECO:0000256" key="2">
    <source>
        <dbReference type="ARBA" id="ARBA00010371"/>
    </source>
</evidence>
<dbReference type="EC" id="1.3.1.104" evidence="11"/>
<dbReference type="SMART" id="SM00829">
    <property type="entry name" value="PKS_ER"/>
    <property type="match status" value="1"/>
</dbReference>
<evidence type="ECO:0000256" key="10">
    <source>
        <dbReference type="ARBA" id="ARBA00023160"/>
    </source>
</evidence>
<comment type="catalytic activity">
    <reaction evidence="12">
        <text>a 2,3-saturated acyl-[ACP] + NADP(+) = a (2E)-enoyl-[ACP] + NADPH + H(+)</text>
        <dbReference type="Rhea" id="RHEA:22564"/>
        <dbReference type="Rhea" id="RHEA-COMP:9925"/>
        <dbReference type="Rhea" id="RHEA-COMP:9926"/>
        <dbReference type="ChEBI" id="CHEBI:15378"/>
        <dbReference type="ChEBI" id="CHEBI:57783"/>
        <dbReference type="ChEBI" id="CHEBI:58349"/>
        <dbReference type="ChEBI" id="CHEBI:78784"/>
        <dbReference type="ChEBI" id="CHEBI:78785"/>
        <dbReference type="EC" id="1.3.1.104"/>
    </reaction>
</comment>
<dbReference type="InterPro" id="IPR013149">
    <property type="entry name" value="ADH-like_C"/>
</dbReference>
<dbReference type="AlphaFoldDB" id="A0A8A1MKA4"/>
<evidence type="ECO:0000313" key="14">
    <source>
        <dbReference type="EMBL" id="QSS66916.1"/>
    </source>
</evidence>
<evidence type="ECO:0000256" key="6">
    <source>
        <dbReference type="ARBA" id="ARBA00022946"/>
    </source>
</evidence>
<gene>
    <name evidence="14" type="primary">ETR1</name>
    <name evidence="14" type="ORF">I7I51_03128</name>
</gene>
<keyword evidence="8" id="KW-0443">Lipid metabolism</keyword>
<protein>
    <recommendedName>
        <fullName evidence="11">enoyl-[acyl-carrier-protein] reductase</fullName>
        <ecNumber evidence="11">1.3.1.104</ecNumber>
    </recommendedName>
</protein>
<dbReference type="GO" id="GO:0141148">
    <property type="term" value="F:enoyl-[acyl-carrier-protein] reductase (NADPH) activity"/>
    <property type="evidence" value="ECO:0007669"/>
    <property type="project" value="UniProtKB-EC"/>
</dbReference>
<name>A0A8A1MKA4_AJECA</name>
<dbReference type="PANTHER" id="PTHR43981:SF2">
    <property type="entry name" value="ENOYL-[ACYL-CARRIER-PROTEIN] REDUCTASE, MITOCHONDRIAL"/>
    <property type="match status" value="1"/>
</dbReference>
<evidence type="ECO:0000256" key="7">
    <source>
        <dbReference type="ARBA" id="ARBA00023002"/>
    </source>
</evidence>
<dbReference type="VEuPathDB" id="FungiDB:I7I51_03128"/>
<dbReference type="InterPro" id="IPR013154">
    <property type="entry name" value="ADH-like_N"/>
</dbReference>
<proteinExistence type="inferred from homology"/>